<sequence length="2367" mass="256176">MDVRARDNHGFQTLTKEAITLGYKDTVHGVEDCNEAKLTLVSDNTLWTKQNIVLQKDAVCKGLRAVNNAASRKRKTCHVYGVPLSGPALAKPGFYPEQKHCGEEQRKKWFEGLSQCKRPRALSEHVPSGVRKGMFEALFHHNVSFLRAMWFVKVVYLNVVRPPTGLASSVADKAPGRSKRMEVWTRDLISFMDTMLECACMPTGGSSSQGMKSASGGLPHQPIIPVVVGGAKGGGVDVLSLNPSTSLLGSQQGSSLSVTTTSQPGIGGSSPPTGSRSDIHAKWHYWVRLIGWQYNEGMINRAMLADWLLKQLQERKSLECWELLIPLVLVMVEGVALSQLHLRMLVDLITIWLKENYSVCGDGLRAPPPPPPPSRRLHTLCVSLIELLRYLIVSVPDSFVAFESFPKCVPIAIAHDNPTTGSGTMKSPGDRFRPVVHDNRAAGCGVHWLSMSQKAAGESTAKAWEQPPEGWREPVCGEVIKCVKERAGLLASAVNPAVLRNNLVMAVQALERALQTGDLISACKSVEDTLHGQLMGSTGWEDAKKGLVTDDQVVQFICEWGVSGLGHSGWGPTSPPPRCGRVVHGEGEDKARVYTAVSILRLKMEDLRCSGYGLQGGDGVQGGAGNAPGEMTHEMVFRWLDNHEPEGGAGDLNLHLLIAELAQEGMFFPDLYLHKLISEGILDKQRTVAERSRAWRHYLYLREMLITEDLEQPSCVGGEDGEGQDDLHGGRLRSAAAAAAAGTNPPETMAFLWGKQEEQSIRAKAFLNECHFVLHYFWGKRRKQLNRTRKDEEEYYIQKEEHEGGQVFPAMIEESDYLTVRKHRERIERVKAAVADMLHLPPEAGTGEWCRRDGASSEGGGKSEGADAKRKETGAAGEDQLHGGGNLLKKKTTLGAADTTDMKRRRVQKHIDSETQIDRAGAAIRGGDGCADLCPVDIITDEEELWWLKRSSKTRQEPNGGNQQVTSVTSPDYDATRRKEGGGGDFVSQGSDTALPGYCGRVNESESGSENLYHRCGAQWNGDQVQDRGTSGASTSVTAHIASEGPSRLGCSSGKAASISLETRRLSLRDKRKVSRWLDGVVRKLLGGSMRTDGSGDGNEGQSASGWSAHEAAGRWRLTEEEFTGILFVFDICQDYRLLVHFLLRLLRNPLLLHGTLAKPPSGTSGTPGKDRMGPSLLCRSCIGELSLVAGLRRYESMVVAMNLLPDMFSAVMVRAVELTSASALSQPGNGPLGAYAQDLLSRYKDIVTLGHCEGRWRFQLDHWVLGDAGSLRSGDSVNVDTGTDVHGIPRGDKMRGQLRKLANSILQSFRQVVHVAKGNLVGIERDAELGLKENLGRAELEKLRFKTMNRMDGVREVAMQVANAIQSFQSQNQHPQGVYIMAAGTALVISTVNCAVSMLQTLELGGGLQKYAQTARCAHRMIQMHVQSLAMVKEVLGPGLTPAMEDAVISEVLVQIHSAFGAGGRGVIRGAQQDSSAGGANTPVSAETAISAGGGGRGKQMMMAVGAAAFIVMAIVAGVLDWEKVIYSLRISEGLDQLQRGLTGLLSTASCGAGSKESSSRNEKTAAEVSLFLLRVLVGDCAGVSEGMVGDVVGAADLVGLTRVQRCANLEVVIRLGYKLFSAVIGPQKGLVHKNWPEKGGFWETLSGMANAAMRELIGHPPFREVCLRDSSVLYSLLSKEISPEVEIAEFLDANKIVDNAHRAFMLVPSTFRLFFSALRDQKMPCQQGDKWVFAGNPPPIGDLGGRDDSAISLKLPELVQILDNLQLGSFGLQWVELRLLLNEQVVLEKLSMGATAGEAIQAADTAQCKASLTDCEKVFIQAVVLTRLLTRPEAATLYSEAVRFLGRALEEQLISNVKSTVLENLDHLLGRRSLCQVLCNTIERFGLTSMMLSNAHLHPNRLKKSMLSWQSRKACSGSRRKRACSAENSKCLEHKELQASKRRLENGLKSVPFAAERALAELVLPRLASNSSTEGLNNILNDLIKQLHSLEQHISQLSRGILSQGVDAQCPKPSAWCGSEVYAAESSGLGQARRRIVPSQNVNVSTGAGAVAVSNAAAALQPSIWLRLGFLLPLLPFVYARDPWNMRHSLAHALLRLLATGVVQESMFPSLASNDCVLLQSNGGFTLSQAGGANTLEASAAATAAIATMGEGLFERLLSVFHALLSSVMPGWLKPKKKEKGSKVRAFEREIAEKMQQDLERFKLPRSIHNCIQAALPCFPLHPAPRVCAAPGILPSLTSTQAFPIVTEPQVSLSPCAHDAPPTHGMTAAQRALFISQCSAGGTPRAASVSAADVGSSGDCEVELDPWLLLEDGVASSSSVIGGPWGSSSGAGDRGNIKPCHWLKGAVRFSRMHLTYAGFVEDANT</sequence>
<dbReference type="SMART" id="SM01281">
    <property type="entry name" value="Med12"/>
    <property type="match status" value="1"/>
</dbReference>
<evidence type="ECO:0000256" key="3">
    <source>
        <dbReference type="ARBA" id="ARBA00023015"/>
    </source>
</evidence>
<feature type="region of interest" description="Disordered" evidence="6">
    <location>
        <begin position="845"/>
        <end position="914"/>
    </location>
</feature>
<reference evidence="8 9" key="1">
    <citation type="journal article" date="2018" name="Cell">
        <title>The Chara Genome: Secondary Complexity and Implications for Plant Terrestrialization.</title>
        <authorList>
            <person name="Nishiyama T."/>
            <person name="Sakayama H."/>
            <person name="Vries J.D."/>
            <person name="Buschmann H."/>
            <person name="Saint-Marcoux D."/>
            <person name="Ullrich K.K."/>
            <person name="Haas F.B."/>
            <person name="Vanderstraeten L."/>
            <person name="Becker D."/>
            <person name="Lang D."/>
            <person name="Vosolsobe S."/>
            <person name="Rombauts S."/>
            <person name="Wilhelmsson P.K.I."/>
            <person name="Janitza P."/>
            <person name="Kern R."/>
            <person name="Heyl A."/>
            <person name="Rumpler F."/>
            <person name="Villalobos L.I.A.C."/>
            <person name="Clay J.M."/>
            <person name="Skokan R."/>
            <person name="Toyoda A."/>
            <person name="Suzuki Y."/>
            <person name="Kagoshima H."/>
            <person name="Schijlen E."/>
            <person name="Tajeshwar N."/>
            <person name="Catarino B."/>
            <person name="Hetherington A.J."/>
            <person name="Saltykova A."/>
            <person name="Bonnot C."/>
            <person name="Breuninger H."/>
            <person name="Symeonidi A."/>
            <person name="Radhakrishnan G.V."/>
            <person name="Van Nieuwerburgh F."/>
            <person name="Deforce D."/>
            <person name="Chang C."/>
            <person name="Karol K.G."/>
            <person name="Hedrich R."/>
            <person name="Ulvskov P."/>
            <person name="Glockner G."/>
            <person name="Delwiche C.F."/>
            <person name="Petrasek J."/>
            <person name="Van de Peer Y."/>
            <person name="Friml J."/>
            <person name="Beilby M."/>
            <person name="Dolan L."/>
            <person name="Kohara Y."/>
            <person name="Sugano S."/>
            <person name="Fujiyama A."/>
            <person name="Delaux P.-M."/>
            <person name="Quint M."/>
            <person name="TheiBen G."/>
            <person name="Hagemann M."/>
            <person name="Harholt J."/>
            <person name="Dunand C."/>
            <person name="Zachgo S."/>
            <person name="Langdale J."/>
            <person name="Maumus F."/>
            <person name="Straeten D.V.D."/>
            <person name="Gould S.B."/>
            <person name="Rensing S.A."/>
        </authorList>
    </citation>
    <scope>NUCLEOTIDE SEQUENCE [LARGE SCALE GENOMIC DNA]</scope>
    <source>
        <strain evidence="8 9">S276</strain>
    </source>
</reference>
<keyword evidence="4" id="KW-0804">Transcription</keyword>
<evidence type="ECO:0000313" key="8">
    <source>
        <dbReference type="EMBL" id="GBG86989.1"/>
    </source>
</evidence>
<dbReference type="EMBL" id="BFEA01000589">
    <property type="protein sequence ID" value="GBG86989.1"/>
    <property type="molecule type" value="Genomic_DNA"/>
</dbReference>
<dbReference type="PANTHER" id="PTHR46567:SF1">
    <property type="entry name" value="MEDIATOR OF RNA POLYMERASE II TRANSCRIPTION SUBUNIT 12"/>
    <property type="match status" value="1"/>
</dbReference>
<dbReference type="GO" id="GO:0016592">
    <property type="term" value="C:mediator complex"/>
    <property type="evidence" value="ECO:0007669"/>
    <property type="project" value="InterPro"/>
</dbReference>
<dbReference type="PANTHER" id="PTHR46567">
    <property type="entry name" value="MEDIATOR OF RNA POLYMERASE II TRANSCRIPTION SUBUNIT 12"/>
    <property type="match status" value="1"/>
</dbReference>
<dbReference type="STRING" id="69332.A0A388LXP1"/>
<evidence type="ECO:0000256" key="4">
    <source>
        <dbReference type="ARBA" id="ARBA00023163"/>
    </source>
</evidence>
<gene>
    <name evidence="8" type="ORF">CBR_g44444</name>
</gene>
<proteinExistence type="inferred from homology"/>
<accession>A0A388LXP1</accession>
<evidence type="ECO:0000256" key="6">
    <source>
        <dbReference type="SAM" id="MobiDB-lite"/>
    </source>
</evidence>
<comment type="similarity">
    <text evidence="2">Belongs to the Mediator complex subunit 12 family.</text>
</comment>
<dbReference type="Proteomes" id="UP000265515">
    <property type="component" value="Unassembled WGS sequence"/>
</dbReference>
<protein>
    <recommendedName>
        <fullName evidence="7">Mediator complex subunit Med12 domain-containing protein</fullName>
    </recommendedName>
</protein>
<feature type="domain" description="Mediator complex subunit Med12" evidence="7">
    <location>
        <begin position="93"/>
        <end position="153"/>
    </location>
</feature>
<keyword evidence="5" id="KW-0539">Nucleus</keyword>
<feature type="region of interest" description="Disordered" evidence="6">
    <location>
        <begin position="951"/>
        <end position="990"/>
    </location>
</feature>
<dbReference type="InterPro" id="IPR019035">
    <property type="entry name" value="Mediator_Med12"/>
</dbReference>
<feature type="compositionally biased region" description="Basic and acidic residues" evidence="6">
    <location>
        <begin position="864"/>
        <end position="873"/>
    </location>
</feature>
<organism evidence="8 9">
    <name type="scientific">Chara braunii</name>
    <name type="common">Braun's stonewort</name>
    <dbReference type="NCBI Taxonomy" id="69332"/>
    <lineage>
        <taxon>Eukaryota</taxon>
        <taxon>Viridiplantae</taxon>
        <taxon>Streptophyta</taxon>
        <taxon>Charophyceae</taxon>
        <taxon>Charales</taxon>
        <taxon>Characeae</taxon>
        <taxon>Chara</taxon>
    </lineage>
</organism>
<dbReference type="OrthoDB" id="20828at2759"/>
<dbReference type="Pfam" id="PF09497">
    <property type="entry name" value="Med12"/>
    <property type="match status" value="1"/>
</dbReference>
<keyword evidence="9" id="KW-1185">Reference proteome</keyword>
<dbReference type="Gramene" id="GBG86989">
    <property type="protein sequence ID" value="GBG86989"/>
    <property type="gene ID" value="CBR_g44444"/>
</dbReference>
<dbReference type="GO" id="GO:0006357">
    <property type="term" value="P:regulation of transcription by RNA polymerase II"/>
    <property type="evidence" value="ECO:0007669"/>
    <property type="project" value="InterPro"/>
</dbReference>
<evidence type="ECO:0000259" key="7">
    <source>
        <dbReference type="SMART" id="SM01281"/>
    </source>
</evidence>
<comment type="caution">
    <text evidence="8">The sequence shown here is derived from an EMBL/GenBank/DDBJ whole genome shotgun (WGS) entry which is preliminary data.</text>
</comment>
<evidence type="ECO:0000256" key="1">
    <source>
        <dbReference type="ARBA" id="ARBA00004123"/>
    </source>
</evidence>
<comment type="subcellular location">
    <subcellularLocation>
        <location evidence="1">Nucleus</location>
    </subcellularLocation>
</comment>
<keyword evidence="3" id="KW-0805">Transcription regulation</keyword>
<evidence type="ECO:0000256" key="5">
    <source>
        <dbReference type="ARBA" id="ARBA00023242"/>
    </source>
</evidence>
<name>A0A388LXP1_CHABU</name>
<dbReference type="OMA" id="DCEDCAR"/>
<evidence type="ECO:0000256" key="2">
    <source>
        <dbReference type="ARBA" id="ARBA00010289"/>
    </source>
</evidence>
<dbReference type="GO" id="GO:0003712">
    <property type="term" value="F:transcription coregulator activity"/>
    <property type="evidence" value="ECO:0007669"/>
    <property type="project" value="InterPro"/>
</dbReference>
<evidence type="ECO:0000313" key="9">
    <source>
        <dbReference type="Proteomes" id="UP000265515"/>
    </source>
</evidence>
<feature type="region of interest" description="Disordered" evidence="6">
    <location>
        <begin position="248"/>
        <end position="275"/>
    </location>
</feature>
<feature type="compositionally biased region" description="Polar residues" evidence="6">
    <location>
        <begin position="957"/>
        <end position="970"/>
    </location>
</feature>